<dbReference type="Gene3D" id="3.30.450.40">
    <property type="match status" value="2"/>
</dbReference>
<dbReference type="InterPro" id="IPR005467">
    <property type="entry name" value="His_kinase_dom"/>
</dbReference>
<evidence type="ECO:0000259" key="8">
    <source>
        <dbReference type="PROSITE" id="PS50109"/>
    </source>
</evidence>
<feature type="domain" description="Histidine kinase" evidence="8">
    <location>
        <begin position="657"/>
        <end position="871"/>
    </location>
</feature>
<reference evidence="9" key="1">
    <citation type="submission" date="2023-07" db="EMBL/GenBank/DDBJ databases">
        <title>Sorghum-associated microbial communities from plants grown in Nebraska, USA.</title>
        <authorList>
            <person name="Schachtman D."/>
        </authorList>
    </citation>
    <scope>NUCLEOTIDE SEQUENCE</scope>
    <source>
        <strain evidence="9">BE330</strain>
    </source>
</reference>
<dbReference type="Gene3D" id="3.30.565.10">
    <property type="entry name" value="Histidine kinase-like ATPase, C-terminal domain"/>
    <property type="match status" value="1"/>
</dbReference>
<dbReference type="InterPro" id="IPR052162">
    <property type="entry name" value="Sensor_kinase/Photoreceptor"/>
</dbReference>
<dbReference type="NCBIfam" id="TIGR00229">
    <property type="entry name" value="sensory_box"/>
    <property type="match status" value="1"/>
</dbReference>
<dbReference type="AlphaFoldDB" id="A0AAE3XH61"/>
<dbReference type="Pfam" id="PF13426">
    <property type="entry name" value="PAS_9"/>
    <property type="match status" value="1"/>
</dbReference>
<evidence type="ECO:0000256" key="7">
    <source>
        <dbReference type="SAM" id="MobiDB-lite"/>
    </source>
</evidence>
<dbReference type="CDD" id="cd00082">
    <property type="entry name" value="HisKA"/>
    <property type="match status" value="1"/>
</dbReference>
<dbReference type="InterPro" id="IPR036097">
    <property type="entry name" value="HisK_dim/P_sf"/>
</dbReference>
<dbReference type="Proteomes" id="UP001185331">
    <property type="component" value="Unassembled WGS sequence"/>
</dbReference>
<accession>A0AAE3XH61</accession>
<name>A0AAE3XH61_9DEIO</name>
<dbReference type="SUPFAM" id="SSF55781">
    <property type="entry name" value="GAF domain-like"/>
    <property type="match status" value="2"/>
</dbReference>
<evidence type="ECO:0000256" key="4">
    <source>
        <dbReference type="ARBA" id="ARBA00022679"/>
    </source>
</evidence>
<dbReference type="InterPro" id="IPR003661">
    <property type="entry name" value="HisK_dim/P_dom"/>
</dbReference>
<dbReference type="Gene3D" id="3.30.450.20">
    <property type="entry name" value="PAS domain"/>
    <property type="match status" value="1"/>
</dbReference>
<dbReference type="InterPro" id="IPR036890">
    <property type="entry name" value="HATPase_C_sf"/>
</dbReference>
<dbReference type="PRINTS" id="PR00344">
    <property type="entry name" value="BCTRLSENSOR"/>
</dbReference>
<dbReference type="PANTHER" id="PTHR43304">
    <property type="entry name" value="PHYTOCHROME-LIKE PROTEIN CPH1"/>
    <property type="match status" value="1"/>
</dbReference>
<dbReference type="FunFam" id="3.30.565.10:FF:000006">
    <property type="entry name" value="Sensor histidine kinase WalK"/>
    <property type="match status" value="1"/>
</dbReference>
<dbReference type="InterPro" id="IPR000014">
    <property type="entry name" value="PAS"/>
</dbReference>
<dbReference type="InterPro" id="IPR035965">
    <property type="entry name" value="PAS-like_dom_sf"/>
</dbReference>
<dbReference type="PROSITE" id="PS50109">
    <property type="entry name" value="HIS_KIN"/>
    <property type="match status" value="1"/>
</dbReference>
<dbReference type="SUPFAM" id="SSF55874">
    <property type="entry name" value="ATPase domain of HSP90 chaperone/DNA topoisomerase II/histidine kinase"/>
    <property type="match status" value="1"/>
</dbReference>
<dbReference type="EC" id="2.7.13.3" evidence="2"/>
<evidence type="ECO:0000313" key="9">
    <source>
        <dbReference type="EMBL" id="MDR6221352.1"/>
    </source>
</evidence>
<dbReference type="GO" id="GO:0000155">
    <property type="term" value="F:phosphorelay sensor kinase activity"/>
    <property type="evidence" value="ECO:0007669"/>
    <property type="project" value="InterPro"/>
</dbReference>
<dbReference type="PANTHER" id="PTHR43304:SF1">
    <property type="entry name" value="PAC DOMAIN-CONTAINING PROTEIN"/>
    <property type="match status" value="1"/>
</dbReference>
<evidence type="ECO:0000313" key="10">
    <source>
        <dbReference type="Proteomes" id="UP001185331"/>
    </source>
</evidence>
<sequence length="881" mass="96704">MTPSRLRDHLPALTGAATAIAAPGDLDSHLLRPLEALLDTAWLRWTRGAGQPWTLASHSGAAPVQAPAPGDSGDEPLPAISVTPHGLLLRVTPDDAALLAGAPPGAQERGELLSALRVAALALQHAALLGSAQAGQVALTRAQTFATLSPIGIAAGTLDGQLLEVNDAYLHLLGYTRADFDAGRINWVTLTPDSERAGDEAAFARAFTHGASGWYEKTMLDRHGQAIPVEVQLLRYHDRTDDLVIGYVRDLRERRALELERQARAADTQAQLSRNESDLAQLAAQLHGQNTELEARTAVLEGFAGLTRDLTLEGDLYALIRRAQQFAQQLLPSGFAVYYEPEGDLWRLKSQVGDLGNPQLQAILDAGISFEGTPNLLIPWRTRLPHYQEHYDRAADGLETVTEQLQTTATLPVSVKGAPRGIFAFGLNHAQPWRRADKAVLESVAQSLGLAIERAEQARTLREHAAELEIRTRALEAFAELSRDLTLEPDPVSLVGRAQEIIVSLLPHAVTTYYEPQGDRWRLRSHRGHFRNPNLLPVLQRGLPRGQTVNVDRPFTTRTPHYQDRFDPATVAAAREDITDIQATASFPVQSGQRVRGVLIVGRHTPEPWTSVNRRLLDTVLSSLQLALERTEHAQALHRRTQELERSNAELEQFAYVASHDLQEPLRTITSFTELLARRFDHHQDPRVAQYVTHISSGTARMQQLIQDLLSFARVTSQREPLRPTDPTHVLSQLRADLAAPLEQAGATLSADPLPHVLASGTQLRRLLQNLIGNALKFHAPGVPPHVHISAQHEDEQVRFTVQDNGIGIAPEYHERIFTVFQRLHGRDEYPGTGVGLSVARRIVEGHGGRMGLTSAPGQGTTFWFTLPAAPTDLPPAPQGH</sequence>
<gene>
    <name evidence="9" type="ORF">J2Y00_004984</name>
</gene>
<keyword evidence="3" id="KW-0597">Phosphoprotein</keyword>
<dbReference type="Pfam" id="PF00512">
    <property type="entry name" value="HisKA"/>
    <property type="match status" value="1"/>
</dbReference>
<dbReference type="SMART" id="SM00387">
    <property type="entry name" value="HATPase_c"/>
    <property type="match status" value="1"/>
</dbReference>
<proteinExistence type="predicted"/>
<dbReference type="InterPro" id="IPR004358">
    <property type="entry name" value="Sig_transdc_His_kin-like_C"/>
</dbReference>
<dbReference type="SUPFAM" id="SSF47384">
    <property type="entry name" value="Homodimeric domain of signal transducing histidine kinase"/>
    <property type="match status" value="1"/>
</dbReference>
<dbReference type="EMBL" id="JAVDQK010000030">
    <property type="protein sequence ID" value="MDR6221352.1"/>
    <property type="molecule type" value="Genomic_DNA"/>
</dbReference>
<comment type="caution">
    <text evidence="9">The sequence shown here is derived from an EMBL/GenBank/DDBJ whole genome shotgun (WGS) entry which is preliminary data.</text>
</comment>
<dbReference type="InterPro" id="IPR003594">
    <property type="entry name" value="HATPase_dom"/>
</dbReference>
<keyword evidence="4" id="KW-0808">Transferase</keyword>
<protein>
    <recommendedName>
        <fullName evidence="2">histidine kinase</fullName>
        <ecNumber evidence="2">2.7.13.3</ecNumber>
    </recommendedName>
</protein>
<feature type="region of interest" description="Disordered" evidence="7">
    <location>
        <begin position="56"/>
        <end position="75"/>
    </location>
</feature>
<keyword evidence="6" id="KW-0175">Coiled coil</keyword>
<keyword evidence="5" id="KW-0418">Kinase</keyword>
<evidence type="ECO:0000256" key="5">
    <source>
        <dbReference type="ARBA" id="ARBA00022777"/>
    </source>
</evidence>
<dbReference type="Gene3D" id="1.10.287.130">
    <property type="match status" value="1"/>
</dbReference>
<organism evidence="9 10">
    <name type="scientific">Deinococcus soli</name>
    <name type="common">ex Cha et al. 2016</name>
    <dbReference type="NCBI Taxonomy" id="1309411"/>
    <lineage>
        <taxon>Bacteria</taxon>
        <taxon>Thermotogati</taxon>
        <taxon>Deinococcota</taxon>
        <taxon>Deinococci</taxon>
        <taxon>Deinococcales</taxon>
        <taxon>Deinococcaceae</taxon>
        <taxon>Deinococcus</taxon>
    </lineage>
</organism>
<evidence type="ECO:0000256" key="2">
    <source>
        <dbReference type="ARBA" id="ARBA00012438"/>
    </source>
</evidence>
<evidence type="ECO:0000256" key="3">
    <source>
        <dbReference type="ARBA" id="ARBA00022553"/>
    </source>
</evidence>
<dbReference type="RefSeq" id="WP_309859249.1">
    <property type="nucleotide sequence ID" value="NZ_JAVDQJ010000029.1"/>
</dbReference>
<comment type="catalytic activity">
    <reaction evidence="1">
        <text>ATP + protein L-histidine = ADP + protein N-phospho-L-histidine.</text>
        <dbReference type="EC" id="2.7.13.3"/>
    </reaction>
</comment>
<dbReference type="SMART" id="SM00388">
    <property type="entry name" value="HisKA"/>
    <property type="match status" value="1"/>
</dbReference>
<dbReference type="SUPFAM" id="SSF55785">
    <property type="entry name" value="PYP-like sensor domain (PAS domain)"/>
    <property type="match status" value="1"/>
</dbReference>
<feature type="coiled-coil region" evidence="6">
    <location>
        <begin position="256"/>
        <end position="285"/>
    </location>
</feature>
<evidence type="ECO:0000256" key="1">
    <source>
        <dbReference type="ARBA" id="ARBA00000085"/>
    </source>
</evidence>
<dbReference type="InterPro" id="IPR029016">
    <property type="entry name" value="GAF-like_dom_sf"/>
</dbReference>
<dbReference type="Pfam" id="PF02518">
    <property type="entry name" value="HATPase_c"/>
    <property type="match status" value="1"/>
</dbReference>
<evidence type="ECO:0000256" key="6">
    <source>
        <dbReference type="SAM" id="Coils"/>
    </source>
</evidence>
<dbReference type="CDD" id="cd00130">
    <property type="entry name" value="PAS"/>
    <property type="match status" value="1"/>
</dbReference>